<keyword evidence="1" id="KW-0812">Transmembrane</keyword>
<keyword evidence="4" id="KW-1185">Reference proteome</keyword>
<evidence type="ECO:0000259" key="2">
    <source>
        <dbReference type="Pfam" id="PF09992"/>
    </source>
</evidence>
<evidence type="ECO:0000313" key="3">
    <source>
        <dbReference type="EMBL" id="UOB16761.1"/>
    </source>
</evidence>
<keyword evidence="3" id="KW-0378">Hydrolase</keyword>
<evidence type="ECO:0000313" key="4">
    <source>
        <dbReference type="Proteomes" id="UP000831290"/>
    </source>
</evidence>
<dbReference type="RefSeq" id="WP_255841999.1">
    <property type="nucleotide sequence ID" value="NZ_CP094358.1"/>
</dbReference>
<gene>
    <name evidence="3" type="ORF">MQE35_13565</name>
</gene>
<accession>A0A9E6ZZL1</accession>
<keyword evidence="3" id="KW-0326">Glycosidase</keyword>
<keyword evidence="1" id="KW-1133">Transmembrane helix</keyword>
<reference evidence="3" key="1">
    <citation type="submission" date="2022-03" db="EMBL/GenBank/DDBJ databases">
        <title>Description of Abyssus ytuae gen. nov., sp. nov., a novel member of the family Flavobacteriaceae isolated from the sediment of Mariana Trench.</title>
        <authorList>
            <person name="Zhang J."/>
            <person name="Xu X."/>
        </authorList>
    </citation>
    <scope>NUCLEOTIDE SEQUENCE</scope>
    <source>
        <strain evidence="3">MT3330</strain>
    </source>
</reference>
<dbReference type="EMBL" id="CP094358">
    <property type="protein sequence ID" value="UOB16761.1"/>
    <property type="molecule type" value="Genomic_DNA"/>
</dbReference>
<dbReference type="KEGG" id="fbm:MQE35_13565"/>
<dbReference type="GO" id="GO:0016798">
    <property type="term" value="F:hydrolase activity, acting on glycosyl bonds"/>
    <property type="evidence" value="ECO:0007669"/>
    <property type="project" value="UniProtKB-KW"/>
</dbReference>
<proteinExistence type="predicted"/>
<evidence type="ECO:0000256" key="1">
    <source>
        <dbReference type="SAM" id="Phobius"/>
    </source>
</evidence>
<dbReference type="InterPro" id="IPR018711">
    <property type="entry name" value="NAGPA"/>
</dbReference>
<dbReference type="AlphaFoldDB" id="A0A9E6ZZL1"/>
<sequence>MYLLRPVFILLSGAFLFNFGISFLRFQDEDILSYTVDLSKQNLKFFWKDGDGDIYKSFDKLKKDIETNGKTLVFAMNGGMYTKHNNPQGLYIENGKILSPLDTIQKGYGNFYLQPNGVFYILKNSQAFVRSTTDFKLSENINYATQSGPMLLIGGKIHPVFKKGSDNLNIRNGVGILPDGRILFAMSEKEINLYDFASYFKRKGCENALYLDGFVSKTYLPEKNWKQLGGHFGVIIAEIK</sequence>
<feature type="domain" description="Phosphodiester glycosidase" evidence="2">
    <location>
        <begin position="71"/>
        <end position="220"/>
    </location>
</feature>
<protein>
    <submittedName>
        <fullName evidence="3">Phosphodiester glycosidase family protein</fullName>
    </submittedName>
</protein>
<keyword evidence="1" id="KW-0472">Membrane</keyword>
<dbReference type="Pfam" id="PF09992">
    <property type="entry name" value="NAGPA"/>
    <property type="match status" value="1"/>
</dbReference>
<feature type="transmembrane region" description="Helical" evidence="1">
    <location>
        <begin position="6"/>
        <end position="24"/>
    </location>
</feature>
<name>A0A9E6ZZL1_9FLAO</name>
<organism evidence="3 4">
    <name type="scientific">Abyssalbus ytuae</name>
    <dbReference type="NCBI Taxonomy" id="2926907"/>
    <lineage>
        <taxon>Bacteria</taxon>
        <taxon>Pseudomonadati</taxon>
        <taxon>Bacteroidota</taxon>
        <taxon>Flavobacteriia</taxon>
        <taxon>Flavobacteriales</taxon>
        <taxon>Flavobacteriaceae</taxon>
        <taxon>Abyssalbus</taxon>
    </lineage>
</organism>
<dbReference type="Proteomes" id="UP000831290">
    <property type="component" value="Chromosome"/>
</dbReference>